<keyword evidence="2" id="KW-1185">Reference proteome</keyword>
<reference evidence="2" key="1">
    <citation type="journal article" date="2021" name="BMC Genomics">
        <title>Chromosome-level genome assembly and manually-curated proteome of model necrotroph Parastagonospora nodorum Sn15 reveals a genome-wide trove of candidate effector homologs, and redundancy of virulence-related functions within an accessory chromosome.</title>
        <authorList>
            <person name="Bertazzoni S."/>
            <person name="Jones D.A.B."/>
            <person name="Phan H.T."/>
            <person name="Tan K.-C."/>
            <person name="Hane J.K."/>
        </authorList>
    </citation>
    <scope>NUCLEOTIDE SEQUENCE [LARGE SCALE GENOMIC DNA]</scope>
    <source>
        <strain evidence="2">SN15 / ATCC MYA-4574 / FGSC 10173)</strain>
    </source>
</reference>
<protein>
    <submittedName>
        <fullName evidence="1">Uncharacterized protein</fullName>
    </submittedName>
</protein>
<accession>A0A7U2FFR4</accession>
<evidence type="ECO:0000313" key="2">
    <source>
        <dbReference type="Proteomes" id="UP000663193"/>
    </source>
</evidence>
<dbReference type="VEuPathDB" id="FungiDB:JI435_421210"/>
<dbReference type="Proteomes" id="UP000663193">
    <property type="component" value="Chromosome 17"/>
</dbReference>
<sequence>MPSPFSHVHPLPMEKFTSAAQHAQSSTYLCNCSSNGGETAIPNAVHSALYSR</sequence>
<evidence type="ECO:0000313" key="1">
    <source>
        <dbReference type="EMBL" id="QRD04463.1"/>
    </source>
</evidence>
<gene>
    <name evidence="1" type="ORF">JI435_421210</name>
</gene>
<name>A0A7U2FFR4_PHANO</name>
<dbReference type="EMBL" id="CP069039">
    <property type="protein sequence ID" value="QRD04463.1"/>
    <property type="molecule type" value="Genomic_DNA"/>
</dbReference>
<dbReference type="AlphaFoldDB" id="A0A7U2FFR4"/>
<proteinExistence type="predicted"/>
<organism evidence="1 2">
    <name type="scientific">Phaeosphaeria nodorum (strain SN15 / ATCC MYA-4574 / FGSC 10173)</name>
    <name type="common">Glume blotch fungus</name>
    <name type="synonym">Parastagonospora nodorum</name>
    <dbReference type="NCBI Taxonomy" id="321614"/>
    <lineage>
        <taxon>Eukaryota</taxon>
        <taxon>Fungi</taxon>
        <taxon>Dikarya</taxon>
        <taxon>Ascomycota</taxon>
        <taxon>Pezizomycotina</taxon>
        <taxon>Dothideomycetes</taxon>
        <taxon>Pleosporomycetidae</taxon>
        <taxon>Pleosporales</taxon>
        <taxon>Pleosporineae</taxon>
        <taxon>Phaeosphaeriaceae</taxon>
        <taxon>Parastagonospora</taxon>
    </lineage>
</organism>